<gene>
    <name evidence="1" type="ORF">L3Q82_001860</name>
</gene>
<protein>
    <submittedName>
        <fullName evidence="1">Uncharacterized protein</fullName>
    </submittedName>
</protein>
<proteinExistence type="predicted"/>
<dbReference type="EMBL" id="CM041544">
    <property type="protein sequence ID" value="KAI3362813.1"/>
    <property type="molecule type" value="Genomic_DNA"/>
</dbReference>
<evidence type="ECO:0000313" key="2">
    <source>
        <dbReference type="Proteomes" id="UP000831701"/>
    </source>
</evidence>
<reference evidence="1" key="1">
    <citation type="submission" date="2022-04" db="EMBL/GenBank/DDBJ databases">
        <title>Jade perch genome.</title>
        <authorList>
            <person name="Chao B."/>
        </authorList>
    </citation>
    <scope>NUCLEOTIDE SEQUENCE</scope>
    <source>
        <strain evidence="1">CB-2022</strain>
    </source>
</reference>
<comment type="caution">
    <text evidence="1">The sequence shown here is derived from an EMBL/GenBank/DDBJ whole genome shotgun (WGS) entry which is preliminary data.</text>
</comment>
<evidence type="ECO:0000313" key="1">
    <source>
        <dbReference type="EMBL" id="KAI3362813.1"/>
    </source>
</evidence>
<dbReference type="Proteomes" id="UP000831701">
    <property type="component" value="Chromosome 14"/>
</dbReference>
<keyword evidence="2" id="KW-1185">Reference proteome</keyword>
<organism evidence="1 2">
    <name type="scientific">Scortum barcoo</name>
    <name type="common">barcoo grunter</name>
    <dbReference type="NCBI Taxonomy" id="214431"/>
    <lineage>
        <taxon>Eukaryota</taxon>
        <taxon>Metazoa</taxon>
        <taxon>Chordata</taxon>
        <taxon>Craniata</taxon>
        <taxon>Vertebrata</taxon>
        <taxon>Euteleostomi</taxon>
        <taxon>Actinopterygii</taxon>
        <taxon>Neopterygii</taxon>
        <taxon>Teleostei</taxon>
        <taxon>Neoteleostei</taxon>
        <taxon>Acanthomorphata</taxon>
        <taxon>Eupercaria</taxon>
        <taxon>Centrarchiformes</taxon>
        <taxon>Terapontoidei</taxon>
        <taxon>Terapontidae</taxon>
        <taxon>Scortum</taxon>
    </lineage>
</organism>
<sequence>MFKKAKPQPAVDIAKLLEQLFSQTRPGTAPPAARRAKASSVNASTSNVPPSSKTAPVVSAFPAASSINLSPQPQPASPNTSETPQQSDLTPTFAAESVSNVTVSPASTSPASLGSAKEITTETNVHHVVEENVETSSAAAVEPSLETTPESPVEPSVETPESRAEGPVEAAVDKIQTKDSHALNEEPLLEKTIDPPGKKPLQKLEKLLVLDLTVDLAAETESANSGAVNISHSATVKPSLDTTVEPPVESTVPSPLLETAESGSAGAESPVDAQINIPDSGPANPPKTIIETTTDPSAENSTSPLETLESRAAAAAAEGSVETKIETEADTAAQVGQINSSDSGVIKVSFGAKQEPLIETTVEPAAEASTAPLESRAAASEGLIENEAADDLSLTALKQNTQESAPMHLEKGVEVTVETESGNVTVEENKSEQMTLESVTLHAVEVQVESLRTDELLQAKSVLDEKAEKQLEELLVEMTPTGATETGNSSEGESESLTKVLSKWDSLSGDLQELEGESGMLVNELLCHVPAVKTSSASDPPAGASGEPSQTEEKGSEAEAITLKSLTLAAVKAEVGGFKTEVLLETRNRLEKEAEVRAKEEKMEVATTTEEDVAVFEDTMEAEILALDSISEATDVIEAETAVMLEAMFGSEQGPKQPSDTGDTQKLKQEAEKEESGEQEGSVREAMSLESVTLAEVEASLGALENETLSETADYLEKEAEILAGEKKVEVEDVAASEEATEAPKIESLSEADDLPEALQMDALMEELLFSVPEHVKREKEGQEAARENNLDAAAGVGSVDVDTAAAVMDDFPAVEEVVLGQDSEEKTSENEDGEGTHTDLDPVQKLFLEKIREYNMRRLNGGLLEAEPDYEKHLSEETAKLQRLYGGGDLSSFPEVTFTGGRPM</sequence>
<accession>A0ACB8W7P6</accession>
<name>A0ACB8W7P6_9TELE</name>